<name>A0A2T0T0A4_9PSEU</name>
<evidence type="ECO:0000256" key="3">
    <source>
        <dbReference type="ARBA" id="ARBA00023125"/>
    </source>
</evidence>
<evidence type="ECO:0000313" key="9">
    <source>
        <dbReference type="Proteomes" id="UP000239494"/>
    </source>
</evidence>
<comment type="caution">
    <text evidence="8">The sequence shown here is derived from an EMBL/GenBank/DDBJ whole genome shotgun (WGS) entry which is preliminary data.</text>
</comment>
<dbReference type="PANTHER" id="PTHR35807:SF1">
    <property type="entry name" value="TRANSCRIPTIONAL REGULATOR REDD"/>
    <property type="match status" value="1"/>
</dbReference>
<keyword evidence="3 5" id="KW-0238">DNA-binding</keyword>
<evidence type="ECO:0000256" key="5">
    <source>
        <dbReference type="PROSITE-ProRule" id="PRU01091"/>
    </source>
</evidence>
<feature type="domain" description="OmpR/PhoB-type" evidence="7">
    <location>
        <begin position="1"/>
        <end position="101"/>
    </location>
</feature>
<dbReference type="RefSeq" id="WP_170156046.1">
    <property type="nucleotide sequence ID" value="NZ_PVTF01000008.1"/>
</dbReference>
<evidence type="ECO:0000256" key="2">
    <source>
        <dbReference type="ARBA" id="ARBA00023015"/>
    </source>
</evidence>
<dbReference type="Gene3D" id="1.25.40.10">
    <property type="entry name" value="Tetratricopeptide repeat domain"/>
    <property type="match status" value="1"/>
</dbReference>
<evidence type="ECO:0000256" key="6">
    <source>
        <dbReference type="SAM" id="MobiDB-lite"/>
    </source>
</evidence>
<dbReference type="GO" id="GO:0003677">
    <property type="term" value="F:DNA binding"/>
    <property type="evidence" value="ECO:0007669"/>
    <property type="project" value="UniProtKB-UniRule"/>
</dbReference>
<dbReference type="SMART" id="SM01043">
    <property type="entry name" value="BTAD"/>
    <property type="match status" value="1"/>
</dbReference>
<dbReference type="Gene3D" id="3.40.50.300">
    <property type="entry name" value="P-loop containing nucleotide triphosphate hydrolases"/>
    <property type="match status" value="1"/>
</dbReference>
<comment type="similarity">
    <text evidence="1">Belongs to the AfsR/DnrI/RedD regulatory family.</text>
</comment>
<feature type="region of interest" description="Disordered" evidence="6">
    <location>
        <begin position="652"/>
        <end position="672"/>
    </location>
</feature>
<gene>
    <name evidence="8" type="ORF">CLV43_108505</name>
</gene>
<dbReference type="Pfam" id="PF13191">
    <property type="entry name" value="AAA_16"/>
    <property type="match status" value="1"/>
</dbReference>
<dbReference type="GO" id="GO:0006355">
    <property type="term" value="P:regulation of DNA-templated transcription"/>
    <property type="evidence" value="ECO:0007669"/>
    <property type="project" value="InterPro"/>
</dbReference>
<reference evidence="8 9" key="1">
    <citation type="submission" date="2018-03" db="EMBL/GenBank/DDBJ databases">
        <title>Genomic Encyclopedia of Archaeal and Bacterial Type Strains, Phase II (KMG-II): from individual species to whole genera.</title>
        <authorList>
            <person name="Goeker M."/>
        </authorList>
    </citation>
    <scope>NUCLEOTIDE SEQUENCE [LARGE SCALE GENOMIC DNA]</scope>
    <source>
        <strain evidence="8 9">DSM 44720</strain>
    </source>
</reference>
<evidence type="ECO:0000256" key="1">
    <source>
        <dbReference type="ARBA" id="ARBA00005820"/>
    </source>
</evidence>
<accession>A0A2T0T0A4</accession>
<dbReference type="InterPro" id="IPR011990">
    <property type="entry name" value="TPR-like_helical_dom_sf"/>
</dbReference>
<dbReference type="SUPFAM" id="SSF46894">
    <property type="entry name" value="C-terminal effector domain of the bipartite response regulators"/>
    <property type="match status" value="1"/>
</dbReference>
<dbReference type="CDD" id="cd15831">
    <property type="entry name" value="BTAD"/>
    <property type="match status" value="1"/>
</dbReference>
<keyword evidence="2" id="KW-0805">Transcription regulation</keyword>
<dbReference type="AlphaFoldDB" id="A0A2T0T0A4"/>
<dbReference type="SUPFAM" id="SSF48452">
    <property type="entry name" value="TPR-like"/>
    <property type="match status" value="1"/>
</dbReference>
<dbReference type="InterPro" id="IPR005158">
    <property type="entry name" value="BTAD"/>
</dbReference>
<dbReference type="GO" id="GO:0000160">
    <property type="term" value="P:phosphorelay signal transduction system"/>
    <property type="evidence" value="ECO:0007669"/>
    <property type="project" value="InterPro"/>
</dbReference>
<dbReference type="InterPro" id="IPR051677">
    <property type="entry name" value="AfsR-DnrI-RedD_regulator"/>
</dbReference>
<dbReference type="SMART" id="SM00862">
    <property type="entry name" value="Trans_reg_C"/>
    <property type="match status" value="1"/>
</dbReference>
<dbReference type="Pfam" id="PF00486">
    <property type="entry name" value="Trans_reg_C"/>
    <property type="match status" value="1"/>
</dbReference>
<dbReference type="InterPro" id="IPR001867">
    <property type="entry name" value="OmpR/PhoB-type_DNA-bd"/>
</dbReference>
<dbReference type="InterPro" id="IPR041664">
    <property type="entry name" value="AAA_16"/>
</dbReference>
<evidence type="ECO:0000313" key="8">
    <source>
        <dbReference type="EMBL" id="PRY39105.1"/>
    </source>
</evidence>
<keyword evidence="9" id="KW-1185">Reference proteome</keyword>
<sequence>MVPTAELRVSLLGEPRAWRGDSPLKLGNGLQAAAFVALALRANRVVTRSELVTDLWGDTRPTGASSRIYTYISALRRILDGGGRGAEEVLESGYSGYRLSIASDDLDFALLQRYRDNARVSRAAGDLGGELSSLDLALGMWHGEALGGVPGPLALSWRGRLDEVKLALSARRASLMIDLGRPDEVVDELKALAALYPVREDIHHSLMLALFRSGRRLEALEVYREARDVLVDRFGTEPGAALRALRQEVLSGSAPAATVPGPAGVAALADHGLSGDVRLRIANARPASFVGRAGELARIRTALAGVRAGRGGSLWVNGAPGTGKTALLGEGLADAVGGECVIGWAVADEMSHQVPLGVLEECVGNLDSAFRAHVGQSGPDLVAEGAATRADTRLRLGGVIARVRALLECAGGRPLVLVVDDLHWADDETLLVWRHLHTMTRRHPLLLVTSCRPLPRRRNLDLLRMLVTESGCDTFELGELSDTEVRDLLRSAHTADRRANHAVVTMSGGNPAFVHAIAAQAAVAPQVRSWPATPDPVVEVVRDHLDCLSGGTRDMLRQASLLGVSHSVGELLRASGKRAHDLLNFVDEALAGGVLVDLGGSRLRFRHPVVRRVLYESVPVALRRAALHEVGVVDTTALSTYWSRPVETHTSAHEDVGDRLVPSSRSLPRYRP</sequence>
<dbReference type="SUPFAM" id="SSF52540">
    <property type="entry name" value="P-loop containing nucleoside triphosphate hydrolases"/>
    <property type="match status" value="1"/>
</dbReference>
<dbReference type="Gene3D" id="1.10.10.10">
    <property type="entry name" value="Winged helix-like DNA-binding domain superfamily/Winged helix DNA-binding domain"/>
    <property type="match status" value="1"/>
</dbReference>
<evidence type="ECO:0000259" key="7">
    <source>
        <dbReference type="PROSITE" id="PS51755"/>
    </source>
</evidence>
<dbReference type="EMBL" id="PVTF01000008">
    <property type="protein sequence ID" value="PRY39105.1"/>
    <property type="molecule type" value="Genomic_DNA"/>
</dbReference>
<feature type="DNA-binding region" description="OmpR/PhoB-type" evidence="5">
    <location>
        <begin position="1"/>
        <end position="101"/>
    </location>
</feature>
<proteinExistence type="inferred from homology"/>
<dbReference type="Pfam" id="PF03704">
    <property type="entry name" value="BTAD"/>
    <property type="match status" value="1"/>
</dbReference>
<dbReference type="PANTHER" id="PTHR35807">
    <property type="entry name" value="TRANSCRIPTIONAL REGULATOR REDD-RELATED"/>
    <property type="match status" value="1"/>
</dbReference>
<evidence type="ECO:0000256" key="4">
    <source>
        <dbReference type="ARBA" id="ARBA00023163"/>
    </source>
</evidence>
<dbReference type="InterPro" id="IPR016032">
    <property type="entry name" value="Sig_transdc_resp-reg_C-effctor"/>
</dbReference>
<dbReference type="InterPro" id="IPR036388">
    <property type="entry name" value="WH-like_DNA-bd_sf"/>
</dbReference>
<dbReference type="PROSITE" id="PS51755">
    <property type="entry name" value="OMPR_PHOB"/>
    <property type="match status" value="1"/>
</dbReference>
<dbReference type="InterPro" id="IPR027417">
    <property type="entry name" value="P-loop_NTPase"/>
</dbReference>
<organism evidence="8 9">
    <name type="scientific">Umezawaea tangerina</name>
    <dbReference type="NCBI Taxonomy" id="84725"/>
    <lineage>
        <taxon>Bacteria</taxon>
        <taxon>Bacillati</taxon>
        <taxon>Actinomycetota</taxon>
        <taxon>Actinomycetes</taxon>
        <taxon>Pseudonocardiales</taxon>
        <taxon>Pseudonocardiaceae</taxon>
        <taxon>Umezawaea</taxon>
    </lineage>
</organism>
<dbReference type="Proteomes" id="UP000239494">
    <property type="component" value="Unassembled WGS sequence"/>
</dbReference>
<protein>
    <submittedName>
        <fullName evidence="8">DNA-binding SARP family transcriptional activator</fullName>
    </submittedName>
</protein>
<keyword evidence="4" id="KW-0804">Transcription</keyword>